<dbReference type="Proteomes" id="UP000014463">
    <property type="component" value="Unassembled WGS sequence"/>
</dbReference>
<evidence type="ECO:0000256" key="2">
    <source>
        <dbReference type="ARBA" id="ARBA00022801"/>
    </source>
</evidence>
<dbReference type="EMBL" id="ASTJ01000011">
    <property type="protein sequence ID" value="EPC04463.1"/>
    <property type="molecule type" value="Genomic_DNA"/>
</dbReference>
<dbReference type="SUPFAM" id="SSF55811">
    <property type="entry name" value="Nudix"/>
    <property type="match status" value="1"/>
</dbReference>
<evidence type="ECO:0000256" key="1">
    <source>
        <dbReference type="ARBA" id="ARBA00001946"/>
    </source>
</evidence>
<dbReference type="PATRIC" id="fig|1121939.11.peg.719"/>
<reference evidence="5 6" key="1">
    <citation type="journal article" date="2013" name="Genome Announc.">
        <title>Draft genome sequence of the moderately halophilic gammaproteobacterium Halomonas anticariensis FP35.</title>
        <authorList>
            <person name="Tahrioui A."/>
            <person name="Quesada E."/>
            <person name="Llamas I."/>
        </authorList>
    </citation>
    <scope>NUCLEOTIDE SEQUENCE [LARGE SCALE GENOMIC DNA]</scope>
    <source>
        <strain evidence="6">DSM 16096 / CECT 5854 / LMG 22089 / FP35</strain>
    </source>
</reference>
<dbReference type="Gene3D" id="3.90.79.10">
    <property type="entry name" value="Nucleoside Triphosphate Pyrophosphohydrolase"/>
    <property type="match status" value="1"/>
</dbReference>
<dbReference type="GO" id="GO:0016787">
    <property type="term" value="F:hydrolase activity"/>
    <property type="evidence" value="ECO:0007669"/>
    <property type="project" value="UniProtKB-KW"/>
</dbReference>
<evidence type="ECO:0000256" key="3">
    <source>
        <dbReference type="RuleBase" id="RU003476"/>
    </source>
</evidence>
<comment type="similarity">
    <text evidence="3">Belongs to the Nudix hydrolase family.</text>
</comment>
<dbReference type="CDD" id="cd04673">
    <property type="entry name" value="NUDIX_ADPRase"/>
    <property type="match status" value="1"/>
</dbReference>
<dbReference type="PANTHER" id="PTHR43736:SF1">
    <property type="entry name" value="DIHYDRONEOPTERIN TRIPHOSPHATE DIPHOSPHATASE"/>
    <property type="match status" value="1"/>
</dbReference>
<sequence>MSHGGEVTKREREHRPVPAVLAVVVHDHKVLLVQRSNPPDAGCWGFPGGHIEWGERLFDAAERELHEETGVDARAEEVLTALDMQAEEVAEGIGYHHFVLVAVRCAWKGGSGTAADDVHALGWFTLEQVAGLGNRASDGVFALAKLALSPHT</sequence>
<feature type="domain" description="Nudix hydrolase" evidence="4">
    <location>
        <begin position="15"/>
        <end position="149"/>
    </location>
</feature>
<gene>
    <name evidence="5" type="ORF">L861_03815</name>
</gene>
<dbReference type="PRINTS" id="PR00502">
    <property type="entry name" value="NUDIXFAMILY"/>
</dbReference>
<keyword evidence="6" id="KW-1185">Reference proteome</keyword>
<proteinExistence type="inferred from homology"/>
<dbReference type="InterPro" id="IPR020084">
    <property type="entry name" value="NUDIX_hydrolase_CS"/>
</dbReference>
<dbReference type="OrthoDB" id="9791228at2"/>
<dbReference type="PROSITE" id="PS00893">
    <property type="entry name" value="NUDIX_BOX"/>
    <property type="match status" value="1"/>
</dbReference>
<name>S2KV54_LITA3</name>
<comment type="cofactor">
    <cofactor evidence="1">
        <name>Mg(2+)</name>
        <dbReference type="ChEBI" id="CHEBI:18420"/>
    </cofactor>
</comment>
<dbReference type="RefSeq" id="WP_016415199.1">
    <property type="nucleotide sequence ID" value="NZ_AUAB01000001.1"/>
</dbReference>
<organism evidence="5 6">
    <name type="scientific">Litchfieldella anticariensis (strain DSM 16096 / CECT 5854 / CIP 108499 / LMG 22089 / FP35)</name>
    <name type="common">Halomonas anticariensis</name>
    <dbReference type="NCBI Taxonomy" id="1121939"/>
    <lineage>
        <taxon>Bacteria</taxon>
        <taxon>Pseudomonadati</taxon>
        <taxon>Pseudomonadota</taxon>
        <taxon>Gammaproteobacteria</taxon>
        <taxon>Oceanospirillales</taxon>
        <taxon>Halomonadaceae</taxon>
        <taxon>Litchfieldella</taxon>
    </lineage>
</organism>
<dbReference type="PANTHER" id="PTHR43736">
    <property type="entry name" value="ADP-RIBOSE PYROPHOSPHATASE"/>
    <property type="match status" value="1"/>
</dbReference>
<dbReference type="InterPro" id="IPR000086">
    <property type="entry name" value="NUDIX_hydrolase_dom"/>
</dbReference>
<dbReference type="AlphaFoldDB" id="S2KV54"/>
<accession>S2KV54</accession>
<dbReference type="STRING" id="1121939.L861_03815"/>
<comment type="caution">
    <text evidence="5">The sequence shown here is derived from an EMBL/GenBank/DDBJ whole genome shotgun (WGS) entry which is preliminary data.</text>
</comment>
<evidence type="ECO:0000259" key="4">
    <source>
        <dbReference type="PROSITE" id="PS51462"/>
    </source>
</evidence>
<dbReference type="PROSITE" id="PS51462">
    <property type="entry name" value="NUDIX"/>
    <property type="match status" value="1"/>
</dbReference>
<dbReference type="eggNOG" id="COG1051">
    <property type="taxonomic scope" value="Bacteria"/>
</dbReference>
<evidence type="ECO:0000313" key="6">
    <source>
        <dbReference type="Proteomes" id="UP000014463"/>
    </source>
</evidence>
<evidence type="ECO:0000313" key="5">
    <source>
        <dbReference type="EMBL" id="EPC04463.1"/>
    </source>
</evidence>
<protein>
    <recommendedName>
        <fullName evidence="4">Nudix hydrolase domain-containing protein</fullName>
    </recommendedName>
</protein>
<dbReference type="Pfam" id="PF00293">
    <property type="entry name" value="NUDIX"/>
    <property type="match status" value="1"/>
</dbReference>
<dbReference type="InterPro" id="IPR015797">
    <property type="entry name" value="NUDIX_hydrolase-like_dom_sf"/>
</dbReference>
<keyword evidence="2 3" id="KW-0378">Hydrolase</keyword>
<dbReference type="InterPro" id="IPR020476">
    <property type="entry name" value="Nudix_hydrolase"/>
</dbReference>